<dbReference type="SUPFAM" id="SSF50729">
    <property type="entry name" value="PH domain-like"/>
    <property type="match status" value="1"/>
</dbReference>
<protein>
    <submittedName>
        <fullName evidence="3">Pleckstrin homology domain containing S1, tandem duplicate 2</fullName>
    </submittedName>
</protein>
<dbReference type="OMA" id="NDSCHEL"/>
<dbReference type="InterPro" id="IPR011993">
    <property type="entry name" value="PH-like_dom_sf"/>
</dbReference>
<accession>A0A4W4EJT1</accession>
<evidence type="ECO:0000313" key="4">
    <source>
        <dbReference type="Proteomes" id="UP000314983"/>
    </source>
</evidence>
<dbReference type="PANTHER" id="PTHR47014">
    <property type="entry name" value="PLECKSTRIN HOMOLOGY DOMAIN-CONTAINING FAMILY S MEMBER 1"/>
    <property type="match status" value="1"/>
</dbReference>
<dbReference type="PROSITE" id="PS50003">
    <property type="entry name" value="PH_DOMAIN"/>
    <property type="match status" value="1"/>
</dbReference>
<dbReference type="Proteomes" id="UP000314983">
    <property type="component" value="Chromosome 14"/>
</dbReference>
<name>A0A4W4EJT1_ELEEL</name>
<reference evidence="4" key="1">
    <citation type="journal article" date="2014" name="Science">
        <title>Nonhuman genetics. Genomic basis for the convergent evolution of electric organs.</title>
        <authorList>
            <person name="Gallant J.R."/>
            <person name="Traeger L.L."/>
            <person name="Volkening J.D."/>
            <person name="Moffett H."/>
            <person name="Chen P.H."/>
            <person name="Novina C.D."/>
            <person name="Phillips G.N.Jr."/>
            <person name="Anand R."/>
            <person name="Wells G.B."/>
            <person name="Pinch M."/>
            <person name="Guth R."/>
            <person name="Unguez G.A."/>
            <person name="Albert J.S."/>
            <person name="Zakon H.H."/>
            <person name="Samanta M.P."/>
            <person name="Sussman M.R."/>
        </authorList>
    </citation>
    <scope>NUCLEOTIDE SEQUENCE [LARGE SCALE GENOMIC DNA]</scope>
</reference>
<reference evidence="3" key="3">
    <citation type="submission" date="2020-05" db="EMBL/GenBank/DDBJ databases">
        <title>Electrophorus electricus (electric eel) genome, fEleEle1, primary haplotype.</title>
        <authorList>
            <person name="Myers G."/>
            <person name="Meyer A."/>
            <person name="Fedrigo O."/>
            <person name="Formenti G."/>
            <person name="Rhie A."/>
            <person name="Tracey A."/>
            <person name="Sims Y."/>
            <person name="Jarvis E.D."/>
        </authorList>
    </citation>
    <scope>NUCLEOTIDE SEQUENCE [LARGE SCALE GENOMIC DNA]</scope>
</reference>
<keyword evidence="4" id="KW-1185">Reference proteome</keyword>
<dbReference type="Gene3D" id="2.30.29.30">
    <property type="entry name" value="Pleckstrin-homology domain (PH domain)/Phosphotyrosine-binding domain (PTB)"/>
    <property type="match status" value="1"/>
</dbReference>
<evidence type="ECO:0000313" key="3">
    <source>
        <dbReference type="Ensembl" id="ENSEEEP00000012302.2"/>
    </source>
</evidence>
<dbReference type="InterPro" id="IPR042986">
    <property type="entry name" value="PLEKHS1"/>
</dbReference>
<proteinExistence type="predicted"/>
<feature type="domain" description="PH" evidence="2">
    <location>
        <begin position="2"/>
        <end position="59"/>
    </location>
</feature>
<sequence length="283" mass="33618">MEEIRSGYLYKSPPPYMSKSLKSWKRRYFVLGKAGGNIYKLKYFKDENKREKQQGEIKLYEYAISLLFLCPKTHPSWEWIHRNFKCTPSCVLYLKVPDRDYFLIGENRLVMLFENSFHDNSKFFPCFVLRKCYNRSTQNSQKSEDEDDEEDEQKEREELDKEEIGEETNSSNYMSMEKVYERFLASLHVLLSTVYVTNIYIFCITHKSYKCSLIAFLLPCQPSLLGSVSDCRLIQFSNIFHKGDQILAINDLLTYNLGEVQNYLKRINKDQVRMHDFPPVCFM</sequence>
<evidence type="ECO:0000259" key="2">
    <source>
        <dbReference type="PROSITE" id="PS50003"/>
    </source>
</evidence>
<dbReference type="PANTHER" id="PTHR47014:SF1">
    <property type="entry name" value="PLECKSTRIN HOMOLOGY DOMAIN-CONTAINING FAMILY S MEMBER 1"/>
    <property type="match status" value="1"/>
</dbReference>
<reference evidence="3" key="5">
    <citation type="submission" date="2025-09" db="UniProtKB">
        <authorList>
            <consortium name="Ensembl"/>
        </authorList>
    </citation>
    <scope>IDENTIFICATION</scope>
</reference>
<dbReference type="STRING" id="8005.ENSEEEP00000012302"/>
<evidence type="ECO:0000256" key="1">
    <source>
        <dbReference type="SAM" id="MobiDB-lite"/>
    </source>
</evidence>
<feature type="region of interest" description="Disordered" evidence="1">
    <location>
        <begin position="139"/>
        <end position="169"/>
    </location>
</feature>
<dbReference type="Ensembl" id="ENSEEET00000012446.2">
    <property type="protein sequence ID" value="ENSEEEP00000012302.2"/>
    <property type="gene ID" value="ENSEEEG00000006187.2"/>
</dbReference>
<dbReference type="GeneTree" id="ENSGT00390000006729"/>
<organism evidence="3 4">
    <name type="scientific">Electrophorus electricus</name>
    <name type="common">Electric eel</name>
    <name type="synonym">Gymnotus electricus</name>
    <dbReference type="NCBI Taxonomy" id="8005"/>
    <lineage>
        <taxon>Eukaryota</taxon>
        <taxon>Metazoa</taxon>
        <taxon>Chordata</taxon>
        <taxon>Craniata</taxon>
        <taxon>Vertebrata</taxon>
        <taxon>Euteleostomi</taxon>
        <taxon>Actinopterygii</taxon>
        <taxon>Neopterygii</taxon>
        <taxon>Teleostei</taxon>
        <taxon>Ostariophysi</taxon>
        <taxon>Gymnotiformes</taxon>
        <taxon>Gymnotoidei</taxon>
        <taxon>Gymnotidae</taxon>
        <taxon>Electrophorus</taxon>
    </lineage>
</organism>
<reference evidence="3" key="4">
    <citation type="submission" date="2025-08" db="UniProtKB">
        <authorList>
            <consortium name="Ensembl"/>
        </authorList>
    </citation>
    <scope>IDENTIFICATION</scope>
</reference>
<reference evidence="4" key="2">
    <citation type="journal article" date="2017" name="Sci. Adv.">
        <title>A tail of two voltages: Proteomic comparison of the three electric organs of the electric eel.</title>
        <authorList>
            <person name="Traeger L.L."/>
            <person name="Sabat G."/>
            <person name="Barrett-Wilt G.A."/>
            <person name="Wells G.B."/>
            <person name="Sussman M.R."/>
        </authorList>
    </citation>
    <scope>NUCLEOTIDE SEQUENCE [LARGE SCALE GENOMIC DNA]</scope>
</reference>
<dbReference type="InterPro" id="IPR001849">
    <property type="entry name" value="PH_domain"/>
</dbReference>
<dbReference type="AlphaFoldDB" id="A0A4W4EJT1"/>